<organism evidence="1 2">
    <name type="scientific">Auriscalpium vulgare</name>
    <dbReference type="NCBI Taxonomy" id="40419"/>
    <lineage>
        <taxon>Eukaryota</taxon>
        <taxon>Fungi</taxon>
        <taxon>Dikarya</taxon>
        <taxon>Basidiomycota</taxon>
        <taxon>Agaricomycotina</taxon>
        <taxon>Agaricomycetes</taxon>
        <taxon>Russulales</taxon>
        <taxon>Auriscalpiaceae</taxon>
        <taxon>Auriscalpium</taxon>
    </lineage>
</organism>
<reference evidence="1" key="2">
    <citation type="journal article" date="2022" name="New Phytol.">
        <title>Evolutionary transition to the ectomycorrhizal habit in the genomes of a hyperdiverse lineage of mushroom-forming fungi.</title>
        <authorList>
            <person name="Looney B."/>
            <person name="Miyauchi S."/>
            <person name="Morin E."/>
            <person name="Drula E."/>
            <person name="Courty P.E."/>
            <person name="Kohler A."/>
            <person name="Kuo A."/>
            <person name="LaButti K."/>
            <person name="Pangilinan J."/>
            <person name="Lipzen A."/>
            <person name="Riley R."/>
            <person name="Andreopoulos W."/>
            <person name="He G."/>
            <person name="Johnson J."/>
            <person name="Nolan M."/>
            <person name="Tritt A."/>
            <person name="Barry K.W."/>
            <person name="Grigoriev I.V."/>
            <person name="Nagy L.G."/>
            <person name="Hibbett D."/>
            <person name="Henrissat B."/>
            <person name="Matheny P.B."/>
            <person name="Labbe J."/>
            <person name="Martin F.M."/>
        </authorList>
    </citation>
    <scope>NUCLEOTIDE SEQUENCE</scope>
    <source>
        <strain evidence="1">FP105234-sp</strain>
    </source>
</reference>
<gene>
    <name evidence="1" type="ORF">FA95DRAFT_1491755</name>
</gene>
<dbReference type="Proteomes" id="UP000814033">
    <property type="component" value="Unassembled WGS sequence"/>
</dbReference>
<evidence type="ECO:0000313" key="1">
    <source>
        <dbReference type="EMBL" id="KAI0047925.1"/>
    </source>
</evidence>
<keyword evidence="2" id="KW-1185">Reference proteome</keyword>
<name>A0ACB8RWD2_9AGAM</name>
<protein>
    <submittedName>
        <fullName evidence="1">Uncharacterized protein</fullName>
    </submittedName>
</protein>
<comment type="caution">
    <text evidence="1">The sequence shown here is derived from an EMBL/GenBank/DDBJ whole genome shotgun (WGS) entry which is preliminary data.</text>
</comment>
<proteinExistence type="predicted"/>
<evidence type="ECO:0000313" key="2">
    <source>
        <dbReference type="Proteomes" id="UP000814033"/>
    </source>
</evidence>
<dbReference type="EMBL" id="MU275895">
    <property type="protein sequence ID" value="KAI0047925.1"/>
    <property type="molecule type" value="Genomic_DNA"/>
</dbReference>
<accession>A0ACB8RWD2</accession>
<reference evidence="1" key="1">
    <citation type="submission" date="2021-02" db="EMBL/GenBank/DDBJ databases">
        <authorList>
            <consortium name="DOE Joint Genome Institute"/>
            <person name="Ahrendt S."/>
            <person name="Looney B.P."/>
            <person name="Miyauchi S."/>
            <person name="Morin E."/>
            <person name="Drula E."/>
            <person name="Courty P.E."/>
            <person name="Chicoki N."/>
            <person name="Fauchery L."/>
            <person name="Kohler A."/>
            <person name="Kuo A."/>
            <person name="Labutti K."/>
            <person name="Pangilinan J."/>
            <person name="Lipzen A."/>
            <person name="Riley R."/>
            <person name="Andreopoulos W."/>
            <person name="He G."/>
            <person name="Johnson J."/>
            <person name="Barry K.W."/>
            <person name="Grigoriev I.V."/>
            <person name="Nagy L."/>
            <person name="Hibbett D."/>
            <person name="Henrissat B."/>
            <person name="Matheny P.B."/>
            <person name="Labbe J."/>
            <person name="Martin F."/>
        </authorList>
    </citation>
    <scope>NUCLEOTIDE SEQUENCE</scope>
    <source>
        <strain evidence="1">FP105234-sp</strain>
    </source>
</reference>
<sequence length="206" mass="23031">MLRTAPNLQGFTIPGRGDDRLIVNLFADDTLLYLKKSDRHRDVQSILDAWCAASGAKFNIDKTEYLPIGSRKHRRHVARRRTLNRHDTTPIKESTRIALDGESIRSLGVYLGNGNDDAAPWEPVLDKIQKQLTRWSSSHPSLHAKRLIIQMIVGGSTQYLAKVQGMPKAIEGAITKQIRDFVWGHPSPHPPIATTQLYLPVSQGGL</sequence>
<feature type="non-terminal residue" evidence="1">
    <location>
        <position position="206"/>
    </location>
</feature>